<proteinExistence type="predicted"/>
<accession>A0A319BYA2</accession>
<protein>
    <submittedName>
        <fullName evidence="1">Uncharacterized protein</fullName>
    </submittedName>
</protein>
<dbReference type="EMBL" id="KZ821758">
    <property type="protein sequence ID" value="PYH76420.1"/>
    <property type="molecule type" value="Genomic_DNA"/>
</dbReference>
<dbReference type="GeneID" id="37139226"/>
<dbReference type="Proteomes" id="UP000248340">
    <property type="component" value="Unassembled WGS sequence"/>
</dbReference>
<evidence type="ECO:0000313" key="1">
    <source>
        <dbReference type="EMBL" id="PYH76420.1"/>
    </source>
</evidence>
<dbReference type="VEuPathDB" id="FungiDB:BO82DRAFT_359136"/>
<gene>
    <name evidence="1" type="ORF">BO82DRAFT_359136</name>
</gene>
<name>A0A319BYA2_9EURO</name>
<sequence length="53" mass="5474">MPASIDCSLAGDAAPSGNAAKKVVRDGSINSFEKVTFTHAAFVHTARTDPQGK</sequence>
<reference evidence="1 2" key="1">
    <citation type="submission" date="2016-12" db="EMBL/GenBank/DDBJ databases">
        <title>The genomes of Aspergillus section Nigri reveals drivers in fungal speciation.</title>
        <authorList>
            <consortium name="DOE Joint Genome Institute"/>
            <person name="Vesth T.C."/>
            <person name="Nybo J."/>
            <person name="Theobald S."/>
            <person name="Brandl J."/>
            <person name="Frisvad J.C."/>
            <person name="Nielsen K.F."/>
            <person name="Lyhne E.K."/>
            <person name="Kogle M.E."/>
            <person name="Kuo A."/>
            <person name="Riley R."/>
            <person name="Clum A."/>
            <person name="Nolan M."/>
            <person name="Lipzen A."/>
            <person name="Salamov A."/>
            <person name="Henrissat B."/>
            <person name="Wiebenga A."/>
            <person name="De Vries R.P."/>
            <person name="Grigoriev I.V."/>
            <person name="Mortensen U.H."/>
            <person name="Andersen M.R."/>
            <person name="Baker S.E."/>
        </authorList>
    </citation>
    <scope>NUCLEOTIDE SEQUENCE [LARGE SCALE GENOMIC DNA]</scope>
    <source>
        <strain evidence="1 2">CBS 121591</strain>
    </source>
</reference>
<evidence type="ECO:0000313" key="2">
    <source>
        <dbReference type="Proteomes" id="UP000248340"/>
    </source>
</evidence>
<keyword evidence="2" id="KW-1185">Reference proteome</keyword>
<dbReference type="RefSeq" id="XP_025486620.1">
    <property type="nucleotide sequence ID" value="XM_025636485.1"/>
</dbReference>
<dbReference type="AlphaFoldDB" id="A0A319BYA2"/>
<organism evidence="1 2">
    <name type="scientific">Aspergillus uvarum CBS 121591</name>
    <dbReference type="NCBI Taxonomy" id="1448315"/>
    <lineage>
        <taxon>Eukaryota</taxon>
        <taxon>Fungi</taxon>
        <taxon>Dikarya</taxon>
        <taxon>Ascomycota</taxon>
        <taxon>Pezizomycotina</taxon>
        <taxon>Eurotiomycetes</taxon>
        <taxon>Eurotiomycetidae</taxon>
        <taxon>Eurotiales</taxon>
        <taxon>Aspergillaceae</taxon>
        <taxon>Aspergillus</taxon>
        <taxon>Aspergillus subgen. Circumdati</taxon>
    </lineage>
</organism>